<dbReference type="EMBL" id="UZAF01017075">
    <property type="protein sequence ID" value="VDO37643.1"/>
    <property type="molecule type" value="Genomic_DNA"/>
</dbReference>
<reference evidence="2 3" key="2">
    <citation type="submission" date="2018-11" db="EMBL/GenBank/DDBJ databases">
        <authorList>
            <consortium name="Pathogen Informatics"/>
        </authorList>
    </citation>
    <scope>NUCLEOTIDE SEQUENCE [LARGE SCALE GENOMIC DNA]</scope>
    <source>
        <strain evidence="2 3">MHpl1</strain>
    </source>
</reference>
<reference evidence="4" key="1">
    <citation type="submission" date="2017-02" db="UniProtKB">
        <authorList>
            <consortium name="WormBaseParasite"/>
        </authorList>
    </citation>
    <scope>IDENTIFICATION</scope>
</reference>
<dbReference type="AlphaFoldDB" id="A0A0N4WFJ5"/>
<keyword evidence="3" id="KW-1185">Reference proteome</keyword>
<name>A0A0N4WFJ5_HAEPC</name>
<evidence type="ECO:0000313" key="2">
    <source>
        <dbReference type="EMBL" id="VDO37643.1"/>
    </source>
</evidence>
<gene>
    <name evidence="2" type="ORF">HPLM_LOCUS9490</name>
</gene>
<dbReference type="WBParaSite" id="HPLM_0000949801-mRNA-1">
    <property type="protein sequence ID" value="HPLM_0000949801-mRNA-1"/>
    <property type="gene ID" value="HPLM_0000949801"/>
</dbReference>
<dbReference type="Proteomes" id="UP000268014">
    <property type="component" value="Unassembled WGS sequence"/>
</dbReference>
<accession>A0A0N4WFJ5</accession>
<protein>
    <submittedName>
        <fullName evidence="2 4">Uncharacterized protein</fullName>
    </submittedName>
</protein>
<evidence type="ECO:0000256" key="1">
    <source>
        <dbReference type="SAM" id="MobiDB-lite"/>
    </source>
</evidence>
<feature type="region of interest" description="Disordered" evidence="1">
    <location>
        <begin position="1"/>
        <end position="24"/>
    </location>
</feature>
<evidence type="ECO:0000313" key="4">
    <source>
        <dbReference type="WBParaSite" id="HPLM_0000949801-mRNA-1"/>
    </source>
</evidence>
<organism evidence="4">
    <name type="scientific">Haemonchus placei</name>
    <name type="common">Barber's pole worm</name>
    <dbReference type="NCBI Taxonomy" id="6290"/>
    <lineage>
        <taxon>Eukaryota</taxon>
        <taxon>Metazoa</taxon>
        <taxon>Ecdysozoa</taxon>
        <taxon>Nematoda</taxon>
        <taxon>Chromadorea</taxon>
        <taxon>Rhabditida</taxon>
        <taxon>Rhabditina</taxon>
        <taxon>Rhabditomorpha</taxon>
        <taxon>Strongyloidea</taxon>
        <taxon>Trichostrongylidae</taxon>
        <taxon>Haemonchus</taxon>
    </lineage>
</organism>
<proteinExistence type="predicted"/>
<dbReference type="OrthoDB" id="10535351at2759"/>
<sequence length="73" mass="8349">MRRSVRRLPRTPEPSPRGHRRVQEVLSDDPLSITCLAETAPSLDEAYLVPTTARNSSKHKIEYDQNFLLEGFV</sequence>
<evidence type="ECO:0000313" key="3">
    <source>
        <dbReference type="Proteomes" id="UP000268014"/>
    </source>
</evidence>